<sequence>MYAPRLLLTTVVASILVGLASAHVSAPAPYSYMGPSGLGPSAPGPAPNDCFTQLLNLSDCLTYVEEGSNLTAPDKRCCPELAGLVDSNVTCLCALLGDGLKSLGVKLDLSRALKLPSACRVSTPPASLCSAVGHPVAAPTSSELATTPELAPNTDHGDNLGNEASGITAGSSQAFFVGLAFAACRLTFF</sequence>
<evidence type="ECO:0000256" key="2">
    <source>
        <dbReference type="ARBA" id="ARBA00009748"/>
    </source>
</evidence>
<evidence type="ECO:0000256" key="4">
    <source>
        <dbReference type="ARBA" id="ARBA00022622"/>
    </source>
</evidence>
<keyword evidence="5 10" id="KW-0732">Signal</keyword>
<keyword evidence="3" id="KW-1003">Cell membrane</keyword>
<feature type="region of interest" description="Disordered" evidence="9">
    <location>
        <begin position="141"/>
        <end position="163"/>
    </location>
</feature>
<dbReference type="EMBL" id="JAIWQS010000004">
    <property type="protein sequence ID" value="KAJ8766784.1"/>
    <property type="molecule type" value="Genomic_DNA"/>
</dbReference>
<proteinExistence type="inferred from homology"/>
<accession>A0AAV8TLF6</accession>
<dbReference type="FunFam" id="1.10.110.10:FF:000001">
    <property type="entry name" value="Bifunctional inhibitor/lipid-transfer protein/seed storage 2S albumin superfamily protein"/>
    <property type="match status" value="1"/>
</dbReference>
<dbReference type="Proteomes" id="UP001159364">
    <property type="component" value="Linkage Group LG04"/>
</dbReference>
<keyword evidence="4" id="KW-0472">Membrane</keyword>
<dbReference type="InterPro" id="IPR036312">
    <property type="entry name" value="Bifun_inhib/LTP/seed_sf"/>
</dbReference>
<evidence type="ECO:0000256" key="8">
    <source>
        <dbReference type="ARBA" id="ARBA00023288"/>
    </source>
</evidence>
<comment type="subcellular location">
    <subcellularLocation>
        <location evidence="1">Cell membrane</location>
        <topology evidence="1">Lipid-anchor</topology>
        <topology evidence="1">GPI-anchor</topology>
    </subcellularLocation>
</comment>
<protein>
    <recommendedName>
        <fullName evidence="11">Bifunctional inhibitor/plant lipid transfer protein/seed storage helical domain-containing protein</fullName>
    </recommendedName>
</protein>
<evidence type="ECO:0000313" key="12">
    <source>
        <dbReference type="EMBL" id="KAJ8766784.1"/>
    </source>
</evidence>
<evidence type="ECO:0000313" key="13">
    <source>
        <dbReference type="Proteomes" id="UP001159364"/>
    </source>
</evidence>
<evidence type="ECO:0000256" key="1">
    <source>
        <dbReference type="ARBA" id="ARBA00004609"/>
    </source>
</evidence>
<dbReference type="SMART" id="SM00499">
    <property type="entry name" value="AAI"/>
    <property type="match status" value="1"/>
</dbReference>
<keyword evidence="7" id="KW-0325">Glycoprotein</keyword>
<organism evidence="12 13">
    <name type="scientific">Erythroxylum novogranatense</name>
    <dbReference type="NCBI Taxonomy" id="1862640"/>
    <lineage>
        <taxon>Eukaryota</taxon>
        <taxon>Viridiplantae</taxon>
        <taxon>Streptophyta</taxon>
        <taxon>Embryophyta</taxon>
        <taxon>Tracheophyta</taxon>
        <taxon>Spermatophyta</taxon>
        <taxon>Magnoliopsida</taxon>
        <taxon>eudicotyledons</taxon>
        <taxon>Gunneridae</taxon>
        <taxon>Pentapetalae</taxon>
        <taxon>rosids</taxon>
        <taxon>fabids</taxon>
        <taxon>Malpighiales</taxon>
        <taxon>Erythroxylaceae</taxon>
        <taxon>Erythroxylum</taxon>
    </lineage>
</organism>
<dbReference type="Pfam" id="PF14368">
    <property type="entry name" value="LTP_2"/>
    <property type="match status" value="1"/>
</dbReference>
<dbReference type="InterPro" id="IPR043325">
    <property type="entry name" value="LTSS"/>
</dbReference>
<dbReference type="GO" id="GO:0005886">
    <property type="term" value="C:plasma membrane"/>
    <property type="evidence" value="ECO:0007669"/>
    <property type="project" value="UniProtKB-SubCell"/>
</dbReference>
<evidence type="ECO:0000259" key="11">
    <source>
        <dbReference type="SMART" id="SM00499"/>
    </source>
</evidence>
<evidence type="ECO:0000256" key="5">
    <source>
        <dbReference type="ARBA" id="ARBA00022729"/>
    </source>
</evidence>
<feature type="chain" id="PRO_5043753962" description="Bifunctional inhibitor/plant lipid transfer protein/seed storage helical domain-containing protein" evidence="10">
    <location>
        <begin position="23"/>
        <end position="189"/>
    </location>
</feature>
<gene>
    <name evidence="12" type="ORF">K2173_008338</name>
</gene>
<keyword evidence="4" id="KW-0336">GPI-anchor</keyword>
<feature type="signal peptide" evidence="10">
    <location>
        <begin position="1"/>
        <end position="22"/>
    </location>
</feature>
<evidence type="ECO:0000256" key="9">
    <source>
        <dbReference type="SAM" id="MobiDB-lite"/>
    </source>
</evidence>
<name>A0AAV8TLF6_9ROSI</name>
<dbReference type="PANTHER" id="PTHR33044">
    <property type="entry name" value="BIFUNCTIONAL INHIBITOR/LIPID-TRANSFER PROTEIN/SEED STORAGE 2S ALBUMIN SUPERFAMILY PROTEIN-RELATED"/>
    <property type="match status" value="1"/>
</dbReference>
<reference evidence="12 13" key="1">
    <citation type="submission" date="2021-09" db="EMBL/GenBank/DDBJ databases">
        <title>Genomic insights and catalytic innovation underlie evolution of tropane alkaloids biosynthesis.</title>
        <authorList>
            <person name="Wang Y.-J."/>
            <person name="Tian T."/>
            <person name="Huang J.-P."/>
            <person name="Huang S.-X."/>
        </authorList>
    </citation>
    <scope>NUCLEOTIDE SEQUENCE [LARGE SCALE GENOMIC DNA]</scope>
    <source>
        <strain evidence="12">KIB-2018</strain>
        <tissue evidence="12">Leaf</tissue>
    </source>
</reference>
<evidence type="ECO:0000256" key="6">
    <source>
        <dbReference type="ARBA" id="ARBA00023157"/>
    </source>
</evidence>
<evidence type="ECO:0000256" key="3">
    <source>
        <dbReference type="ARBA" id="ARBA00022475"/>
    </source>
</evidence>
<keyword evidence="8" id="KW-0449">Lipoprotein</keyword>
<comment type="caution">
    <text evidence="12">The sequence shown here is derived from an EMBL/GenBank/DDBJ whole genome shotgun (WGS) entry which is preliminary data.</text>
</comment>
<dbReference type="GO" id="GO:0098552">
    <property type="term" value="C:side of membrane"/>
    <property type="evidence" value="ECO:0007669"/>
    <property type="project" value="UniProtKB-KW"/>
</dbReference>
<dbReference type="InterPro" id="IPR016140">
    <property type="entry name" value="Bifunc_inhib/LTP/seed_store"/>
</dbReference>
<keyword evidence="6" id="KW-1015">Disulfide bond</keyword>
<feature type="domain" description="Bifunctional inhibitor/plant lipid transfer protein/seed storage helical" evidence="11">
    <location>
        <begin position="50"/>
        <end position="129"/>
    </location>
</feature>
<dbReference type="SUPFAM" id="SSF47699">
    <property type="entry name" value="Bifunctional inhibitor/lipid-transfer protein/seed storage 2S albumin"/>
    <property type="match status" value="1"/>
</dbReference>
<dbReference type="Gene3D" id="1.10.110.10">
    <property type="entry name" value="Plant lipid-transfer and hydrophobic proteins"/>
    <property type="match status" value="1"/>
</dbReference>
<comment type="similarity">
    <text evidence="2">Belongs to the plant LTP family.</text>
</comment>
<dbReference type="AlphaFoldDB" id="A0AAV8TLF6"/>
<evidence type="ECO:0000256" key="10">
    <source>
        <dbReference type="SAM" id="SignalP"/>
    </source>
</evidence>
<evidence type="ECO:0000256" key="7">
    <source>
        <dbReference type="ARBA" id="ARBA00023180"/>
    </source>
</evidence>
<dbReference type="CDD" id="cd00010">
    <property type="entry name" value="AAI_LTSS"/>
    <property type="match status" value="1"/>
</dbReference>
<keyword evidence="13" id="KW-1185">Reference proteome</keyword>